<reference evidence="7" key="2">
    <citation type="submission" date="2023-06" db="EMBL/GenBank/DDBJ databases">
        <authorList>
            <person name="Polev D.E."/>
            <person name="Saitova A.T."/>
            <person name="Bogumilchik E.A."/>
            <person name="Kokorina G.I."/>
            <person name="Voskresenskaia E.A."/>
        </authorList>
    </citation>
    <scope>NUCLEOTIDE SEQUENCE</scope>
    <source>
        <strain evidence="7">2145 StPb PI</strain>
    </source>
</reference>
<dbReference type="InterPro" id="IPR000259">
    <property type="entry name" value="Adhesion_dom_fimbrial"/>
</dbReference>
<dbReference type="GO" id="GO:0043709">
    <property type="term" value="P:cell adhesion involved in single-species biofilm formation"/>
    <property type="evidence" value="ECO:0007669"/>
    <property type="project" value="TreeGrafter"/>
</dbReference>
<dbReference type="RefSeq" id="WP_053215262.1">
    <property type="nucleotide sequence ID" value="NZ_CPYD01000003.1"/>
</dbReference>
<feature type="domain" description="Fimbrial-type adhesion" evidence="5">
    <location>
        <begin position="2"/>
        <end position="129"/>
    </location>
</feature>
<accession>A0AAW7JVC8</accession>
<evidence type="ECO:0000256" key="3">
    <source>
        <dbReference type="ARBA" id="ARBA00022729"/>
    </source>
</evidence>
<dbReference type="Gene3D" id="2.60.40.1090">
    <property type="entry name" value="Fimbrial-type adhesion domain"/>
    <property type="match status" value="1"/>
</dbReference>
<reference evidence="6 8" key="1">
    <citation type="submission" date="2015-03" db="EMBL/GenBank/DDBJ databases">
        <authorList>
            <consortium name="Pathogen Informatics"/>
            <person name="Murphy D."/>
        </authorList>
    </citation>
    <scope>NUCLEOTIDE SEQUENCE [LARGE SCALE GENOMIC DNA]</scope>
    <source>
        <strain evidence="8">type strain: CIP110231</strain>
        <strain evidence="6">Type strain: CIP110231</strain>
    </source>
</reference>
<proteinExistence type="inferred from homology"/>
<dbReference type="EMBL" id="CPYD01000003">
    <property type="protein sequence ID" value="CNE30499.1"/>
    <property type="molecule type" value="Genomic_DNA"/>
</dbReference>
<dbReference type="PANTHER" id="PTHR33420:SF3">
    <property type="entry name" value="FIMBRIAL SUBUNIT ELFA"/>
    <property type="match status" value="1"/>
</dbReference>
<comment type="caution">
    <text evidence="7">The sequence shown here is derived from an EMBL/GenBank/DDBJ whole genome shotgun (WGS) entry which is preliminary data.</text>
</comment>
<comment type="similarity">
    <text evidence="2">Belongs to the fimbrial protein family.</text>
</comment>
<evidence type="ECO:0000313" key="6">
    <source>
        <dbReference type="EMBL" id="CNE30499.1"/>
    </source>
</evidence>
<evidence type="ECO:0000256" key="4">
    <source>
        <dbReference type="ARBA" id="ARBA00023263"/>
    </source>
</evidence>
<dbReference type="Proteomes" id="UP000040578">
    <property type="component" value="Unassembled WGS sequence"/>
</dbReference>
<dbReference type="InterPro" id="IPR008966">
    <property type="entry name" value="Adhesion_dom_sf"/>
</dbReference>
<keyword evidence="3" id="KW-0732">Signal</keyword>
<dbReference type="InterPro" id="IPR050263">
    <property type="entry name" value="Bact_Fimbrial_Adh_Pro"/>
</dbReference>
<evidence type="ECO:0000256" key="2">
    <source>
        <dbReference type="ARBA" id="ARBA00006671"/>
    </source>
</evidence>
<dbReference type="EMBL" id="JAUEHU010000004">
    <property type="protein sequence ID" value="MDN0086933.1"/>
    <property type="molecule type" value="Genomic_DNA"/>
</dbReference>
<dbReference type="Proteomes" id="UP001167864">
    <property type="component" value="Unassembled WGS sequence"/>
</dbReference>
<organism evidence="7 9">
    <name type="scientific">Yersinia nurmii</name>
    <dbReference type="NCBI Taxonomy" id="685706"/>
    <lineage>
        <taxon>Bacteria</taxon>
        <taxon>Pseudomonadati</taxon>
        <taxon>Pseudomonadota</taxon>
        <taxon>Gammaproteobacteria</taxon>
        <taxon>Enterobacterales</taxon>
        <taxon>Yersiniaceae</taxon>
        <taxon>Yersinia</taxon>
    </lineage>
</organism>
<name>A0AAW7JVC8_9GAMM</name>
<evidence type="ECO:0000313" key="8">
    <source>
        <dbReference type="Proteomes" id="UP000040578"/>
    </source>
</evidence>
<dbReference type="GO" id="GO:0009289">
    <property type="term" value="C:pilus"/>
    <property type="evidence" value="ECO:0007669"/>
    <property type="project" value="UniProtKB-SubCell"/>
</dbReference>
<keyword evidence="4" id="KW-0281">Fimbrium</keyword>
<dbReference type="PANTHER" id="PTHR33420">
    <property type="entry name" value="FIMBRIAL SUBUNIT ELFA-RELATED"/>
    <property type="match status" value="1"/>
</dbReference>
<evidence type="ECO:0000313" key="9">
    <source>
        <dbReference type="Proteomes" id="UP001167864"/>
    </source>
</evidence>
<comment type="subcellular location">
    <subcellularLocation>
        <location evidence="1">Fimbrium</location>
    </subcellularLocation>
</comment>
<dbReference type="AlphaFoldDB" id="A0AAW7JVC8"/>
<keyword evidence="8" id="KW-1185">Reference proteome</keyword>
<sequence>MAKTCEVLTPKINVPMGAVLKNTFKGVGSTSGERNFDIEVLCRGGVQANIVWQGGSSNGVITADSTSTSAGMGIQIFERDAPLVFDAEQPLGSLSTLTKLPYKARFYQTENRIAAGSLMTTAAFTVNYK</sequence>
<dbReference type="SUPFAM" id="SSF49401">
    <property type="entry name" value="Bacterial adhesins"/>
    <property type="match status" value="1"/>
</dbReference>
<protein>
    <submittedName>
        <fullName evidence="6">Fimbrial componenet</fullName>
    </submittedName>
    <submittedName>
        <fullName evidence="7">Fimbrial protein</fullName>
    </submittedName>
</protein>
<dbReference type="Pfam" id="PF00419">
    <property type="entry name" value="Fimbrial"/>
    <property type="match status" value="1"/>
</dbReference>
<evidence type="ECO:0000256" key="1">
    <source>
        <dbReference type="ARBA" id="ARBA00004561"/>
    </source>
</evidence>
<evidence type="ECO:0000313" key="7">
    <source>
        <dbReference type="EMBL" id="MDN0086933.1"/>
    </source>
</evidence>
<gene>
    <name evidence="6" type="primary">fimA3_1</name>
    <name evidence="6" type="ORF">ERS137967_01245</name>
    <name evidence="7" type="ORF">QVN42_05895</name>
</gene>
<evidence type="ECO:0000259" key="5">
    <source>
        <dbReference type="Pfam" id="PF00419"/>
    </source>
</evidence>
<dbReference type="InterPro" id="IPR036937">
    <property type="entry name" value="Adhesion_dom_fimbrial_sf"/>
</dbReference>